<dbReference type="FunFam" id="3.40.50.11980:FF:000001">
    <property type="entry name" value="ZC3H12A isoform 1"/>
    <property type="match status" value="1"/>
</dbReference>
<dbReference type="GO" id="GO:0004521">
    <property type="term" value="F:RNA endonuclease activity"/>
    <property type="evidence" value="ECO:0007669"/>
    <property type="project" value="TreeGrafter"/>
</dbReference>
<dbReference type="GO" id="GO:0003729">
    <property type="term" value="F:mRNA binding"/>
    <property type="evidence" value="ECO:0007669"/>
    <property type="project" value="TreeGrafter"/>
</dbReference>
<dbReference type="AlphaFoldDB" id="A0A915B224"/>
<dbReference type="InterPro" id="IPR040757">
    <property type="entry name" value="Regnase_1/ZC3H12_C"/>
</dbReference>
<dbReference type="InterPro" id="IPR051101">
    <property type="entry name" value="ZC3H12/N4BP1_RNase_Reg"/>
</dbReference>
<evidence type="ECO:0000256" key="6">
    <source>
        <dbReference type="ARBA" id="ARBA00022771"/>
    </source>
</evidence>
<evidence type="ECO:0000256" key="4">
    <source>
        <dbReference type="ARBA" id="ARBA00022723"/>
    </source>
</evidence>
<keyword evidence="4 10" id="KW-0479">Metal-binding</keyword>
<comment type="similarity">
    <text evidence="2">Belongs to the ZC3H12 family.</text>
</comment>
<evidence type="ECO:0000256" key="9">
    <source>
        <dbReference type="ARBA" id="ARBA00022842"/>
    </source>
</evidence>
<feature type="zinc finger region" description="C3H1-type" evidence="10">
    <location>
        <begin position="308"/>
        <end position="333"/>
    </location>
</feature>
<evidence type="ECO:0000259" key="12">
    <source>
        <dbReference type="PROSITE" id="PS50103"/>
    </source>
</evidence>
<keyword evidence="13" id="KW-1185">Reference proteome</keyword>
<evidence type="ECO:0000256" key="11">
    <source>
        <dbReference type="SAM" id="MobiDB-lite"/>
    </source>
</evidence>
<name>A0A915B224_PARUN</name>
<evidence type="ECO:0000256" key="8">
    <source>
        <dbReference type="ARBA" id="ARBA00022833"/>
    </source>
</evidence>
<reference evidence="14" key="1">
    <citation type="submission" date="2022-11" db="UniProtKB">
        <authorList>
            <consortium name="WormBaseParasite"/>
        </authorList>
    </citation>
    <scope>IDENTIFICATION</scope>
</reference>
<sequence>MLKSRGGLARLTHPPLRRISNGVPLQASVAETARSLISSGEWITFESHDSCYSSCSEESHSSLSREPSDTLTNDSTQFAFSDDRLVEFATKLGYTEEQLQIVLEKLGPNAGQDEVLSELIKLGRKYSESSSKSNMAHTSAVTPALRSIVIDGSNIAMTHGRKEVFSCRGIRDCVQFFRDRGHTDILVFVPQFRREAARSDCPITDQHILLELEDENVLVWTPSRRIGGRRIVCHDDRYILKTAEEKDAVIVSNDEYRDLVKENPQYRKLVEQRLLMYSFVDGKFMPPDDPLGRHGPKLAQFLSKGNPAPSAQLCPYARKCTYGNKCKYFHPERPNGVHVSVTERLLKGKQQRKHCLSARPSLPCDNVSQETSGHSTIVRTKSLNVSMPDGAHSHKNLTEIVATGAANSLVASGGHRTEERVIRPQISFGWAAHCSLSRNLSAPVRQPSPLVAPSCPDGSVQLCDRSSSVCSLVNDCFARRPPVPSVFVPLPDSSVAGVEHSSNSSHLFAPSTAVWGESELSVGPLTRCHAKSMNPCTDDRARLQGLLCQLFPEAVVIAVMEAHPNENDPQKLCARIIELQKGFDS</sequence>
<dbReference type="Pfam" id="PF18039">
    <property type="entry name" value="UBA_6"/>
    <property type="match status" value="1"/>
</dbReference>
<evidence type="ECO:0000256" key="2">
    <source>
        <dbReference type="ARBA" id="ARBA00010922"/>
    </source>
</evidence>
<dbReference type="WBParaSite" id="PgR022X_g063_t02">
    <property type="protein sequence ID" value="PgR022X_g063_t02"/>
    <property type="gene ID" value="PgR022X_g063"/>
</dbReference>
<keyword evidence="7" id="KW-0378">Hydrolase</keyword>
<dbReference type="Pfam" id="PF18561">
    <property type="entry name" value="Regnase_1_C"/>
    <property type="match status" value="1"/>
</dbReference>
<evidence type="ECO:0000256" key="7">
    <source>
        <dbReference type="ARBA" id="ARBA00022801"/>
    </source>
</evidence>
<evidence type="ECO:0000256" key="1">
    <source>
        <dbReference type="ARBA" id="ARBA00001946"/>
    </source>
</evidence>
<accession>A0A915B224</accession>
<keyword evidence="5" id="KW-0255">Endonuclease</keyword>
<keyword evidence="8 10" id="KW-0862">Zinc</keyword>
<evidence type="ECO:0000256" key="10">
    <source>
        <dbReference type="PROSITE-ProRule" id="PRU00723"/>
    </source>
</evidence>
<feature type="domain" description="C3H1-type" evidence="12">
    <location>
        <begin position="308"/>
        <end position="333"/>
    </location>
</feature>
<evidence type="ECO:0000313" key="13">
    <source>
        <dbReference type="Proteomes" id="UP000887569"/>
    </source>
</evidence>
<evidence type="ECO:0000313" key="14">
    <source>
        <dbReference type="WBParaSite" id="PgR022X_g063_t02"/>
    </source>
</evidence>
<keyword evidence="9" id="KW-0460">Magnesium</keyword>
<dbReference type="GO" id="GO:0008270">
    <property type="term" value="F:zinc ion binding"/>
    <property type="evidence" value="ECO:0007669"/>
    <property type="project" value="UniProtKB-KW"/>
</dbReference>
<dbReference type="PANTHER" id="PTHR12876:SF35">
    <property type="entry name" value="LD08718P-RELATED"/>
    <property type="match status" value="1"/>
</dbReference>
<dbReference type="Pfam" id="PF11977">
    <property type="entry name" value="RNase_Zc3h12a"/>
    <property type="match status" value="1"/>
</dbReference>
<evidence type="ECO:0000256" key="3">
    <source>
        <dbReference type="ARBA" id="ARBA00022722"/>
    </source>
</evidence>
<dbReference type="GO" id="GO:0005634">
    <property type="term" value="C:nucleus"/>
    <property type="evidence" value="ECO:0007669"/>
    <property type="project" value="TreeGrafter"/>
</dbReference>
<dbReference type="InterPro" id="IPR040546">
    <property type="entry name" value="Rege-1_UBA-like"/>
</dbReference>
<comment type="cofactor">
    <cofactor evidence="1">
        <name>Mg(2+)</name>
        <dbReference type="ChEBI" id="CHEBI:18420"/>
    </cofactor>
</comment>
<dbReference type="Proteomes" id="UP000887569">
    <property type="component" value="Unplaced"/>
</dbReference>
<dbReference type="Gene3D" id="3.40.50.11980">
    <property type="match status" value="1"/>
</dbReference>
<dbReference type="InterPro" id="IPR000571">
    <property type="entry name" value="Znf_CCCH"/>
</dbReference>
<organism evidence="13 14">
    <name type="scientific">Parascaris univalens</name>
    <name type="common">Nematode worm</name>
    <dbReference type="NCBI Taxonomy" id="6257"/>
    <lineage>
        <taxon>Eukaryota</taxon>
        <taxon>Metazoa</taxon>
        <taxon>Ecdysozoa</taxon>
        <taxon>Nematoda</taxon>
        <taxon>Chromadorea</taxon>
        <taxon>Rhabditida</taxon>
        <taxon>Spirurina</taxon>
        <taxon>Ascaridomorpha</taxon>
        <taxon>Ascaridoidea</taxon>
        <taxon>Ascarididae</taxon>
        <taxon>Parascaris</taxon>
    </lineage>
</organism>
<proteinExistence type="inferred from homology"/>
<dbReference type="GO" id="GO:0016787">
    <property type="term" value="F:hydrolase activity"/>
    <property type="evidence" value="ECO:0007669"/>
    <property type="project" value="UniProtKB-KW"/>
</dbReference>
<dbReference type="PANTHER" id="PTHR12876">
    <property type="entry name" value="N4BP1-RELATED"/>
    <property type="match status" value="1"/>
</dbReference>
<keyword evidence="6 10" id="KW-0863">Zinc-finger</keyword>
<dbReference type="GO" id="GO:0036464">
    <property type="term" value="C:cytoplasmic ribonucleoprotein granule"/>
    <property type="evidence" value="ECO:0007669"/>
    <property type="project" value="TreeGrafter"/>
</dbReference>
<feature type="compositionally biased region" description="Low complexity" evidence="11">
    <location>
        <begin position="56"/>
        <end position="65"/>
    </location>
</feature>
<keyword evidence="3" id="KW-0540">Nuclease</keyword>
<evidence type="ECO:0000256" key="5">
    <source>
        <dbReference type="ARBA" id="ARBA00022759"/>
    </source>
</evidence>
<dbReference type="PROSITE" id="PS50103">
    <property type="entry name" value="ZF_C3H1"/>
    <property type="match status" value="1"/>
</dbReference>
<dbReference type="InterPro" id="IPR021869">
    <property type="entry name" value="RNase_Zc3h12_NYN"/>
</dbReference>
<protein>
    <submittedName>
        <fullName evidence="14">C3H1-type domain-containing protein</fullName>
    </submittedName>
</protein>
<feature type="region of interest" description="Disordered" evidence="11">
    <location>
        <begin position="56"/>
        <end position="75"/>
    </location>
</feature>